<dbReference type="InterPro" id="IPR006750">
    <property type="entry name" value="YdcZ"/>
</dbReference>
<organism evidence="2 3">
    <name type="scientific">Secundilactobacillus collinoides DSM 20515 = JCM 1123</name>
    <dbReference type="NCBI Taxonomy" id="1423733"/>
    <lineage>
        <taxon>Bacteria</taxon>
        <taxon>Bacillati</taxon>
        <taxon>Bacillota</taxon>
        <taxon>Bacilli</taxon>
        <taxon>Lactobacillales</taxon>
        <taxon>Lactobacillaceae</taxon>
        <taxon>Secundilactobacillus</taxon>
    </lineage>
</organism>
<keyword evidence="1" id="KW-0812">Transmembrane</keyword>
<feature type="transmembrane region" description="Helical" evidence="1">
    <location>
        <begin position="95"/>
        <end position="112"/>
    </location>
</feature>
<dbReference type="Proteomes" id="UP000051845">
    <property type="component" value="Unassembled WGS sequence"/>
</dbReference>
<proteinExistence type="predicted"/>
<name>A0A0R2BCV8_SECCO</name>
<dbReference type="Pfam" id="PF04657">
    <property type="entry name" value="DMT_YdcZ"/>
    <property type="match status" value="2"/>
</dbReference>
<feature type="transmembrane region" description="Helical" evidence="1">
    <location>
        <begin position="124"/>
        <end position="145"/>
    </location>
</feature>
<dbReference type="PANTHER" id="PTHR34821">
    <property type="entry name" value="INNER MEMBRANE PROTEIN YDCZ"/>
    <property type="match status" value="1"/>
</dbReference>
<feature type="transmembrane region" description="Helical" evidence="1">
    <location>
        <begin position="69"/>
        <end position="89"/>
    </location>
</feature>
<feature type="transmembrane region" description="Helical" evidence="1">
    <location>
        <begin position="34"/>
        <end position="57"/>
    </location>
</feature>
<keyword evidence="1" id="KW-1133">Transmembrane helix</keyword>
<dbReference type="EMBL" id="AYYR01000013">
    <property type="protein sequence ID" value="KRM77293.1"/>
    <property type="molecule type" value="Genomic_DNA"/>
</dbReference>
<feature type="transmembrane region" description="Helical" evidence="1">
    <location>
        <begin position="245"/>
        <end position="265"/>
    </location>
</feature>
<dbReference type="AlphaFoldDB" id="A0A0R2BCV8"/>
<evidence type="ECO:0000256" key="1">
    <source>
        <dbReference type="SAM" id="Phobius"/>
    </source>
</evidence>
<keyword evidence="1" id="KW-0472">Membrane</keyword>
<comment type="caution">
    <text evidence="2">The sequence shown here is derived from an EMBL/GenBank/DDBJ whole genome shotgun (WGS) entry which is preliminary data.</text>
</comment>
<protein>
    <recommendedName>
        <fullName evidence="4">Integral membrane protein</fullName>
    </recommendedName>
</protein>
<gene>
    <name evidence="2" type="ORF">FC82_GL000538</name>
</gene>
<reference evidence="2 3" key="1">
    <citation type="journal article" date="2015" name="Genome Announc.">
        <title>Expanding the biotechnology potential of lactobacilli through comparative genomics of 213 strains and associated genera.</title>
        <authorList>
            <person name="Sun Z."/>
            <person name="Harris H.M."/>
            <person name="McCann A."/>
            <person name="Guo C."/>
            <person name="Argimon S."/>
            <person name="Zhang W."/>
            <person name="Yang X."/>
            <person name="Jeffery I.B."/>
            <person name="Cooney J.C."/>
            <person name="Kagawa T.F."/>
            <person name="Liu W."/>
            <person name="Song Y."/>
            <person name="Salvetti E."/>
            <person name="Wrobel A."/>
            <person name="Rasinkangas P."/>
            <person name="Parkhill J."/>
            <person name="Rea M.C."/>
            <person name="O'Sullivan O."/>
            <person name="Ritari J."/>
            <person name="Douillard F.P."/>
            <person name="Paul Ross R."/>
            <person name="Yang R."/>
            <person name="Briner A.E."/>
            <person name="Felis G.E."/>
            <person name="de Vos W.M."/>
            <person name="Barrangou R."/>
            <person name="Klaenhammer T.R."/>
            <person name="Caufield P.W."/>
            <person name="Cui Y."/>
            <person name="Zhang H."/>
            <person name="O'Toole P.W."/>
        </authorList>
    </citation>
    <scope>NUCLEOTIDE SEQUENCE [LARGE SCALE GENOMIC DNA]</scope>
    <source>
        <strain evidence="2 3">DSM 20515</strain>
    </source>
</reference>
<sequence>MFAILIALTIGVGLPIQTSINSRLRQALGSPFSASFISFSVGTIFLAIMSLVVVHTLGFSPSLFAKEPFWLWLGGLFGVVYLTGNILLFPKLGSVQTVIMPVLGQIIAGLLIDNYGWFHSPVSPITLVSGFGAILVILGVIGTVAGKRGIAEGHEVLDQEGSKPITETTEAHGLSAWLWRLLGVFGGMLSASQTAINGYLGAVLQSKIQAAFVSFFVGTVVLLIIVLVLRPSFNLHSLRTEHHPWWMWIGGLIGALFVLGNVYLVPVIGTGLAVVITLIGLMAGGLLIDQFGWMGAKQNRVTFWQLASLVVMVAGVALIRLV</sequence>
<dbReference type="PANTHER" id="PTHR34821:SF2">
    <property type="entry name" value="INNER MEMBRANE PROTEIN YDCZ"/>
    <property type="match status" value="1"/>
</dbReference>
<dbReference type="PATRIC" id="fig|1423733.4.peg.559"/>
<evidence type="ECO:0000313" key="2">
    <source>
        <dbReference type="EMBL" id="KRM77293.1"/>
    </source>
</evidence>
<accession>A0A0R2BCV8</accession>
<dbReference type="GO" id="GO:0005886">
    <property type="term" value="C:plasma membrane"/>
    <property type="evidence" value="ECO:0007669"/>
    <property type="project" value="TreeGrafter"/>
</dbReference>
<dbReference type="RefSeq" id="WP_054758520.1">
    <property type="nucleotide sequence ID" value="NZ_AYYR01000013.1"/>
</dbReference>
<evidence type="ECO:0000313" key="3">
    <source>
        <dbReference type="Proteomes" id="UP000051845"/>
    </source>
</evidence>
<dbReference type="STRING" id="33960.TY91_07825"/>
<feature type="transmembrane region" description="Helical" evidence="1">
    <location>
        <begin position="272"/>
        <end position="291"/>
    </location>
</feature>
<feature type="transmembrane region" description="Helical" evidence="1">
    <location>
        <begin position="212"/>
        <end position="233"/>
    </location>
</feature>
<evidence type="ECO:0008006" key="4">
    <source>
        <dbReference type="Google" id="ProtNLM"/>
    </source>
</evidence>
<feature type="transmembrane region" description="Helical" evidence="1">
    <location>
        <begin position="303"/>
        <end position="321"/>
    </location>
</feature>